<organism evidence="1 2">
    <name type="scientific">Williamsia sterculiae</name>
    <dbReference type="NCBI Taxonomy" id="1344003"/>
    <lineage>
        <taxon>Bacteria</taxon>
        <taxon>Bacillati</taxon>
        <taxon>Actinomycetota</taxon>
        <taxon>Actinomycetes</taxon>
        <taxon>Mycobacteriales</taxon>
        <taxon>Nocardiaceae</taxon>
        <taxon>Williamsia</taxon>
    </lineage>
</organism>
<evidence type="ECO:0000313" key="2">
    <source>
        <dbReference type="Proteomes" id="UP000186218"/>
    </source>
</evidence>
<name>A0A1N7DU77_9NOCA</name>
<proteinExistence type="predicted"/>
<dbReference type="PANTHER" id="PTHR33428:SF14">
    <property type="entry name" value="CARBOXYLESTERASE TYPE B DOMAIN-CONTAINING PROTEIN"/>
    <property type="match status" value="1"/>
</dbReference>
<accession>A0A1N7DU77</accession>
<dbReference type="OrthoDB" id="4772420at2"/>
<protein>
    <recommendedName>
        <fullName evidence="3">Chlorophyllase enzyme</fullName>
    </recommendedName>
</protein>
<dbReference type="InterPro" id="IPR029058">
    <property type="entry name" value="AB_hydrolase_fold"/>
</dbReference>
<dbReference type="EMBL" id="FTNT01000002">
    <property type="protein sequence ID" value="SIR79380.1"/>
    <property type="molecule type" value="Genomic_DNA"/>
</dbReference>
<dbReference type="PANTHER" id="PTHR33428">
    <property type="entry name" value="CHLOROPHYLLASE-2, CHLOROPLASTIC"/>
    <property type="match status" value="1"/>
</dbReference>
<sequence length="295" mass="30922">MASVKKLISELTRRGPHKVLRGDLAIAGVPGAVYTPRSGTDLPGIALGHGWMTGSRQYRKTLSHLASWGIVAAAPDTERGPLGSERALASDLVTTLQIISEVRLGVGDITVHSRRLGLVGHGFGASAAVLAAADSSPVTVRAAGLLYPAPTSDAVLPAAHNARVPAMILTAPDDLDSITSNALPLRNALHHDLSPDALAKGAEENPVSLRVVEKSTARGFAEGFSVRGFLGDGANDRTTQRMTRAVLTGFLLHQLTGDKKYADFSDPDTALGKIVPLDPTTVADETDPLTRLLSR</sequence>
<evidence type="ECO:0008006" key="3">
    <source>
        <dbReference type="Google" id="ProtNLM"/>
    </source>
</evidence>
<dbReference type="STRING" id="1344003.SAMN05445060_0910"/>
<dbReference type="SUPFAM" id="SSF53474">
    <property type="entry name" value="alpha/beta-Hydrolases"/>
    <property type="match status" value="1"/>
</dbReference>
<dbReference type="Proteomes" id="UP000186218">
    <property type="component" value="Unassembled WGS sequence"/>
</dbReference>
<dbReference type="AlphaFoldDB" id="A0A1N7DU77"/>
<dbReference type="Gene3D" id="3.40.50.1820">
    <property type="entry name" value="alpha/beta hydrolase"/>
    <property type="match status" value="1"/>
</dbReference>
<reference evidence="1 2" key="1">
    <citation type="submission" date="2017-01" db="EMBL/GenBank/DDBJ databases">
        <authorList>
            <person name="Mah S.A."/>
            <person name="Swanson W.J."/>
            <person name="Moy G.W."/>
            <person name="Vacquier V.D."/>
        </authorList>
    </citation>
    <scope>NUCLEOTIDE SEQUENCE [LARGE SCALE GENOMIC DNA]</scope>
    <source>
        <strain evidence="1 2">CPCC 203464</strain>
    </source>
</reference>
<evidence type="ECO:0000313" key="1">
    <source>
        <dbReference type="EMBL" id="SIR79380.1"/>
    </source>
</evidence>
<dbReference type="RefSeq" id="WP_076476935.1">
    <property type="nucleotide sequence ID" value="NZ_FTNT01000002.1"/>
</dbReference>
<gene>
    <name evidence="1" type="ORF">SAMN05445060_0910</name>
</gene>
<keyword evidence="2" id="KW-1185">Reference proteome</keyword>